<dbReference type="GO" id="GO:0005737">
    <property type="term" value="C:cytoplasm"/>
    <property type="evidence" value="ECO:0007669"/>
    <property type="project" value="InterPro"/>
</dbReference>
<accession>A0A9D2PMH9</accession>
<evidence type="ECO:0000313" key="2">
    <source>
        <dbReference type="EMBL" id="HJC62357.1"/>
    </source>
</evidence>
<feature type="domain" description="Sporulation initiation factor Spo0A C-terminal" evidence="1">
    <location>
        <begin position="3"/>
        <end position="101"/>
    </location>
</feature>
<reference evidence="2" key="2">
    <citation type="submission" date="2021-04" db="EMBL/GenBank/DDBJ databases">
        <authorList>
            <person name="Gilroy R."/>
        </authorList>
    </citation>
    <scope>NUCLEOTIDE SEQUENCE</scope>
    <source>
        <strain evidence="2">ChiBcec2-3848</strain>
    </source>
</reference>
<dbReference type="Gene3D" id="1.10.10.10">
    <property type="entry name" value="Winged helix-like DNA-binding domain superfamily/Winged helix DNA-binding domain"/>
    <property type="match status" value="1"/>
</dbReference>
<dbReference type="InterPro" id="IPR014879">
    <property type="entry name" value="Spo0A_C"/>
</dbReference>
<gene>
    <name evidence="2" type="ORF">H9753_01880</name>
</gene>
<dbReference type="GO" id="GO:0003700">
    <property type="term" value="F:DNA-binding transcription factor activity"/>
    <property type="evidence" value="ECO:0007669"/>
    <property type="project" value="InterPro"/>
</dbReference>
<name>A0A9D2PMH9_9FIRM</name>
<evidence type="ECO:0000313" key="3">
    <source>
        <dbReference type="Proteomes" id="UP000823886"/>
    </source>
</evidence>
<dbReference type="Pfam" id="PF08769">
    <property type="entry name" value="Spo0A_C"/>
    <property type="match status" value="1"/>
</dbReference>
<dbReference type="GO" id="GO:0003677">
    <property type="term" value="F:DNA binding"/>
    <property type="evidence" value="ECO:0007669"/>
    <property type="project" value="InterPro"/>
</dbReference>
<keyword evidence="2" id="KW-0648">Protein biosynthesis</keyword>
<sequence>MGIETLVHRLGICSVYHGYHYLIYGIELVMEDENYLLCMTKRLYPDIGKRFHTTGAKVERSIRTVVTVCWNEGNRNLLNRIAGYELTRKPTTGEFISILSYYLKLRQPPQA</sequence>
<dbReference type="Proteomes" id="UP000823886">
    <property type="component" value="Unassembled WGS sequence"/>
</dbReference>
<dbReference type="SUPFAM" id="SSF46894">
    <property type="entry name" value="C-terminal effector domain of the bipartite response regulators"/>
    <property type="match status" value="1"/>
</dbReference>
<keyword evidence="2" id="KW-0396">Initiation factor</keyword>
<proteinExistence type="predicted"/>
<dbReference type="GO" id="GO:0042173">
    <property type="term" value="P:regulation of sporulation resulting in formation of a cellular spore"/>
    <property type="evidence" value="ECO:0007669"/>
    <property type="project" value="InterPro"/>
</dbReference>
<dbReference type="InterPro" id="IPR036388">
    <property type="entry name" value="WH-like_DNA-bd_sf"/>
</dbReference>
<dbReference type="InterPro" id="IPR016032">
    <property type="entry name" value="Sig_transdc_resp-reg_C-effctor"/>
</dbReference>
<dbReference type="EMBL" id="DWVZ01000022">
    <property type="protein sequence ID" value="HJC62357.1"/>
    <property type="molecule type" value="Genomic_DNA"/>
</dbReference>
<evidence type="ECO:0000259" key="1">
    <source>
        <dbReference type="Pfam" id="PF08769"/>
    </source>
</evidence>
<comment type="caution">
    <text evidence="2">The sequence shown here is derived from an EMBL/GenBank/DDBJ whole genome shotgun (WGS) entry which is preliminary data.</text>
</comment>
<protein>
    <submittedName>
        <fullName evidence="2">Sporulation initiation factor Spo0A C-terminal domain-containing protein</fullName>
    </submittedName>
</protein>
<dbReference type="AlphaFoldDB" id="A0A9D2PMH9"/>
<dbReference type="GO" id="GO:0003743">
    <property type="term" value="F:translation initiation factor activity"/>
    <property type="evidence" value="ECO:0007669"/>
    <property type="project" value="UniProtKB-KW"/>
</dbReference>
<organism evidence="2 3">
    <name type="scientific">Candidatus Blautia merdavium</name>
    <dbReference type="NCBI Taxonomy" id="2838494"/>
    <lineage>
        <taxon>Bacteria</taxon>
        <taxon>Bacillati</taxon>
        <taxon>Bacillota</taxon>
        <taxon>Clostridia</taxon>
        <taxon>Lachnospirales</taxon>
        <taxon>Lachnospiraceae</taxon>
        <taxon>Blautia</taxon>
    </lineage>
</organism>
<reference evidence="2" key="1">
    <citation type="journal article" date="2021" name="PeerJ">
        <title>Extensive microbial diversity within the chicken gut microbiome revealed by metagenomics and culture.</title>
        <authorList>
            <person name="Gilroy R."/>
            <person name="Ravi A."/>
            <person name="Getino M."/>
            <person name="Pursley I."/>
            <person name="Horton D.L."/>
            <person name="Alikhan N.F."/>
            <person name="Baker D."/>
            <person name="Gharbi K."/>
            <person name="Hall N."/>
            <person name="Watson M."/>
            <person name="Adriaenssens E.M."/>
            <person name="Foster-Nyarko E."/>
            <person name="Jarju S."/>
            <person name="Secka A."/>
            <person name="Antonio M."/>
            <person name="Oren A."/>
            <person name="Chaudhuri R.R."/>
            <person name="La Ragione R."/>
            <person name="Hildebrand F."/>
            <person name="Pallen M.J."/>
        </authorList>
    </citation>
    <scope>NUCLEOTIDE SEQUENCE</scope>
    <source>
        <strain evidence="2">ChiBcec2-3848</strain>
    </source>
</reference>
<dbReference type="GO" id="GO:0005509">
    <property type="term" value="F:calcium ion binding"/>
    <property type="evidence" value="ECO:0007669"/>
    <property type="project" value="InterPro"/>
</dbReference>